<gene>
    <name evidence="1" type="ORF">NCTC10588_00971</name>
</gene>
<protein>
    <submittedName>
        <fullName evidence="1">Uncharacterized protein</fullName>
    </submittedName>
</protein>
<dbReference type="AlphaFoldDB" id="A0A7Z7LVW7"/>
<proteinExistence type="predicted"/>
<sequence>MKKIMQVIENCTDCKFSREYQELNGNTSFVLICDYEKSYNDGAVEKNPFLITQSYNKITTYNSIPIPKECPLEDYKESNIQL</sequence>
<comment type="caution">
    <text evidence="1">The sequence shown here is derived from an EMBL/GenBank/DDBJ whole genome shotgun (WGS) entry which is preliminary data.</text>
</comment>
<evidence type="ECO:0000313" key="1">
    <source>
        <dbReference type="EMBL" id="STC97739.1"/>
    </source>
</evidence>
<dbReference type="RefSeq" id="WP_115172397.1">
    <property type="nucleotide sequence ID" value="NZ_UFYD01000001.1"/>
</dbReference>
<organism evidence="1 2">
    <name type="scientific">Elizabethkingia anophelis</name>
    <dbReference type="NCBI Taxonomy" id="1117645"/>
    <lineage>
        <taxon>Bacteria</taxon>
        <taxon>Pseudomonadati</taxon>
        <taxon>Bacteroidota</taxon>
        <taxon>Flavobacteriia</taxon>
        <taxon>Flavobacteriales</taxon>
        <taxon>Weeksellaceae</taxon>
        <taxon>Elizabethkingia</taxon>
    </lineage>
</organism>
<accession>A0A7Z7LVW7</accession>
<dbReference type="EMBL" id="UFYD01000001">
    <property type="protein sequence ID" value="STC97739.1"/>
    <property type="molecule type" value="Genomic_DNA"/>
</dbReference>
<evidence type="ECO:0000313" key="2">
    <source>
        <dbReference type="Proteomes" id="UP000254876"/>
    </source>
</evidence>
<name>A0A7Z7LVW7_9FLAO</name>
<dbReference type="Proteomes" id="UP000254876">
    <property type="component" value="Unassembled WGS sequence"/>
</dbReference>
<reference evidence="1 2" key="1">
    <citation type="submission" date="2018-06" db="EMBL/GenBank/DDBJ databases">
        <authorList>
            <consortium name="Pathogen Informatics"/>
            <person name="Doyle S."/>
        </authorList>
    </citation>
    <scope>NUCLEOTIDE SEQUENCE [LARGE SCALE GENOMIC DNA]</scope>
    <source>
        <strain evidence="1 2">NCTC10588</strain>
    </source>
</reference>